<comment type="function">
    <text evidence="8">This protein binds specifically to 23S rRNA; its binding is stimulated by other ribosomal proteins, e.g. L4, L17, and L20. It is important during the early stages of 50S assembly. It makes multiple contacts with different domains of the 23S rRNA in the assembled 50S subunit and ribosome.</text>
</comment>
<dbReference type="GO" id="GO:0006412">
    <property type="term" value="P:translation"/>
    <property type="evidence" value="ECO:0007669"/>
    <property type="project" value="UniProtKB-UniRule"/>
</dbReference>
<dbReference type="Proteomes" id="UP000007105">
    <property type="component" value="Chromosome"/>
</dbReference>
<evidence type="ECO:0000313" key="15">
    <source>
        <dbReference type="EMBL" id="BAL21744.1"/>
    </source>
</evidence>
<keyword evidence="7 10" id="KW-0687">Ribonucleoprotein</keyword>
<dbReference type="GO" id="GO:0019843">
    <property type="term" value="F:rRNA binding"/>
    <property type="evidence" value="ECO:0007669"/>
    <property type="project" value="UniProtKB-UniRule"/>
</dbReference>
<gene>
    <name evidence="10 15" type="primary">rplV</name>
    <name evidence="15" type="ORF">MPNA1700</name>
</gene>
<dbReference type="Pfam" id="PF00237">
    <property type="entry name" value="Ribosomal_L22"/>
    <property type="match status" value="1"/>
</dbReference>
<proteinExistence type="inferred from homology"/>
<comment type="function">
    <text evidence="1 10">The globular domain of the protein is located near the polypeptide exit tunnel on the outside of the subunit, while an extended beta-hairpin is found that lines the wall of the exit tunnel in the center of the 70S ribosome.</text>
</comment>
<dbReference type="PANTHER" id="PTHR13501">
    <property type="entry name" value="CHLOROPLAST 50S RIBOSOMAL PROTEIN L22-RELATED"/>
    <property type="match status" value="1"/>
</dbReference>
<dbReference type="InterPro" id="IPR018260">
    <property type="entry name" value="Ribosomal_uL22_CS"/>
</dbReference>
<dbReference type="InterPro" id="IPR005727">
    <property type="entry name" value="Ribosomal_uL22_bac/chlpt-type"/>
</dbReference>
<dbReference type="InterPro" id="IPR001063">
    <property type="entry name" value="Ribosomal_uL22"/>
</dbReference>
<evidence type="ECO:0000256" key="1">
    <source>
        <dbReference type="ARBA" id="ARBA00003478"/>
    </source>
</evidence>
<dbReference type="AlphaFoldDB" id="A0AB33HNT2"/>
<evidence type="ECO:0000256" key="6">
    <source>
        <dbReference type="ARBA" id="ARBA00022980"/>
    </source>
</evidence>
<dbReference type="InterPro" id="IPR047867">
    <property type="entry name" value="Ribosomal_uL22_bac/org-type"/>
</dbReference>
<keyword evidence="4 10" id="KW-0699">rRNA-binding</keyword>
<keyword evidence="6 10" id="KW-0689">Ribosomal protein</keyword>
<evidence type="ECO:0000256" key="2">
    <source>
        <dbReference type="ARBA" id="ARBA00009451"/>
    </source>
</evidence>
<evidence type="ECO:0000256" key="13">
    <source>
        <dbReference type="RuleBase" id="RU004008"/>
    </source>
</evidence>
<keyword evidence="5 10" id="KW-0694">RNA-binding</keyword>
<dbReference type="InterPro" id="IPR036394">
    <property type="entry name" value="Ribosomal_uL22_sf"/>
</dbReference>
<evidence type="ECO:0000256" key="3">
    <source>
        <dbReference type="ARBA" id="ARBA00011838"/>
    </source>
</evidence>
<evidence type="ECO:0000256" key="10">
    <source>
        <dbReference type="HAMAP-Rule" id="MF_01331"/>
    </source>
</evidence>
<evidence type="ECO:0000256" key="8">
    <source>
        <dbReference type="ARBA" id="ARBA00025084"/>
    </source>
</evidence>
<dbReference type="KEGG" id="mpm:MPNA1700"/>
<name>A0AB33HNT2_MYCPM</name>
<comment type="similarity">
    <text evidence="2 10 11">Belongs to the universal ribosomal protein uL22 family.</text>
</comment>
<evidence type="ECO:0000256" key="7">
    <source>
        <dbReference type="ARBA" id="ARBA00023274"/>
    </source>
</evidence>
<dbReference type="HAMAP" id="MF_01331_B">
    <property type="entry name" value="Ribosomal_uL22_B"/>
    <property type="match status" value="1"/>
</dbReference>
<feature type="region of interest" description="Disordered" evidence="14">
    <location>
        <begin position="154"/>
        <end position="184"/>
    </location>
</feature>
<dbReference type="GO" id="GO:0022625">
    <property type="term" value="C:cytosolic large ribosomal subunit"/>
    <property type="evidence" value="ECO:0007669"/>
    <property type="project" value="TreeGrafter"/>
</dbReference>
<evidence type="ECO:0000256" key="4">
    <source>
        <dbReference type="ARBA" id="ARBA00022730"/>
    </source>
</evidence>
<evidence type="ECO:0000256" key="11">
    <source>
        <dbReference type="RuleBase" id="RU004005"/>
    </source>
</evidence>
<reference evidence="16" key="1">
    <citation type="journal article" date="2012" name="J. Bacteriol.">
        <title>Complete genome sequence of Mycoplasma pneumoniae type 2a strain 309, isolated in Japan.</title>
        <authorList>
            <person name="Kenri T."/>
            <person name="Horino A."/>
            <person name="Matsui M."/>
            <person name="Sasaki Y."/>
            <person name="Suzuki S."/>
            <person name="Narita M."/>
            <person name="Ohya H."/>
            <person name="Okazaki N."/>
            <person name="Shibayama K."/>
        </authorList>
    </citation>
    <scope>NUCLEOTIDE SEQUENCE [LARGE SCALE GENOMIC DNA]</scope>
    <source>
        <strain evidence="16">309</strain>
    </source>
</reference>
<comment type="function">
    <text evidence="10 13">This protein binds specifically to 23S rRNA; its binding is stimulated by other ribosomal proteins, e.g., L4, L17, and L20. It is important during the early stages of 50S assembly. It makes multiple contacts with different domains of the 23S rRNA in the assembled 50S subunit and ribosome.</text>
</comment>
<evidence type="ECO:0000256" key="9">
    <source>
        <dbReference type="ARBA" id="ARBA00035207"/>
    </source>
</evidence>
<evidence type="ECO:0000256" key="14">
    <source>
        <dbReference type="SAM" id="MobiDB-lite"/>
    </source>
</evidence>
<evidence type="ECO:0000256" key="12">
    <source>
        <dbReference type="RuleBase" id="RU004006"/>
    </source>
</evidence>
<dbReference type="GO" id="GO:0003735">
    <property type="term" value="F:structural constituent of ribosome"/>
    <property type="evidence" value="ECO:0007669"/>
    <property type="project" value="InterPro"/>
</dbReference>
<protein>
    <recommendedName>
        <fullName evidence="9 10">Large ribosomal subunit protein uL22</fullName>
    </recommendedName>
</protein>
<dbReference type="Gene3D" id="3.90.470.10">
    <property type="entry name" value="Ribosomal protein L22/L17"/>
    <property type="match status" value="1"/>
</dbReference>
<dbReference type="PANTHER" id="PTHR13501:SF8">
    <property type="entry name" value="LARGE RIBOSOMAL SUBUNIT PROTEIN UL22M"/>
    <property type="match status" value="1"/>
</dbReference>
<dbReference type="PROSITE" id="PS00464">
    <property type="entry name" value="RIBOSOMAL_L22"/>
    <property type="match status" value="1"/>
</dbReference>
<dbReference type="CDD" id="cd00336">
    <property type="entry name" value="Ribosomal_L22"/>
    <property type="match status" value="1"/>
</dbReference>
<sequence>MTWWGTNSVSSPRPVTSNNTPLTVSMIAFAKQFRVRISPQKARLVCQLIVGKKTADAQNILSNTPKKAATLIAKLLNSAIANATNNHGMNGDALYVFECVANQGPSMKRTIPRAKGSSNMITKRSSNLVVKLSDNPNERQELIKQQKALVKKRVEGQQKAKMARQKAVTPVVKAPSKTQGGVQK</sequence>
<evidence type="ECO:0000313" key="16">
    <source>
        <dbReference type="Proteomes" id="UP000007105"/>
    </source>
</evidence>
<dbReference type="SUPFAM" id="SSF54843">
    <property type="entry name" value="Ribosomal protein L22"/>
    <property type="match status" value="1"/>
</dbReference>
<dbReference type="EMBL" id="AP012303">
    <property type="protein sequence ID" value="BAL21744.1"/>
    <property type="molecule type" value="Genomic_DNA"/>
</dbReference>
<accession>A0AB33HNT2</accession>
<comment type="subunit">
    <text evidence="3 10 12">Part of the 50S ribosomal subunit.</text>
</comment>
<dbReference type="NCBIfam" id="TIGR01044">
    <property type="entry name" value="rplV_bact"/>
    <property type="match status" value="1"/>
</dbReference>
<evidence type="ECO:0000256" key="5">
    <source>
        <dbReference type="ARBA" id="ARBA00022884"/>
    </source>
</evidence>
<organism evidence="15 16">
    <name type="scientific">Mycoplasmoides pneumoniae 309</name>
    <dbReference type="NCBI Taxonomy" id="1112856"/>
    <lineage>
        <taxon>Bacteria</taxon>
        <taxon>Bacillati</taxon>
        <taxon>Mycoplasmatota</taxon>
        <taxon>Mycoplasmoidales</taxon>
        <taxon>Mycoplasmoidaceae</taxon>
        <taxon>Mycoplasmoides</taxon>
    </lineage>
</organism>